<dbReference type="EMBL" id="CP045929">
    <property type="protein sequence ID" value="QGK71362.1"/>
    <property type="molecule type" value="Genomic_DNA"/>
</dbReference>
<dbReference type="PANTHER" id="PTHR34584:SF1">
    <property type="entry name" value="NA(+)_H(+) ANTIPORTER SUBUNIT E1"/>
    <property type="match status" value="1"/>
</dbReference>
<keyword evidence="9" id="KW-1185">Reference proteome</keyword>
<evidence type="ECO:0000256" key="2">
    <source>
        <dbReference type="ARBA" id="ARBA00006228"/>
    </source>
</evidence>
<evidence type="ECO:0000313" key="8">
    <source>
        <dbReference type="EMBL" id="QGK71362.1"/>
    </source>
</evidence>
<feature type="transmembrane region" description="Helical" evidence="7">
    <location>
        <begin position="74"/>
        <end position="91"/>
    </location>
</feature>
<accession>A0A5Q3QA47</accession>
<evidence type="ECO:0000256" key="4">
    <source>
        <dbReference type="ARBA" id="ARBA00022692"/>
    </source>
</evidence>
<evidence type="ECO:0000256" key="3">
    <source>
        <dbReference type="ARBA" id="ARBA00022475"/>
    </source>
</evidence>
<keyword evidence="5 7" id="KW-1133">Transmembrane helix</keyword>
<dbReference type="AlphaFoldDB" id="A0A5Q3QA47"/>
<dbReference type="PANTHER" id="PTHR34584">
    <property type="entry name" value="NA(+)/H(+) ANTIPORTER SUBUNIT E1"/>
    <property type="match status" value="1"/>
</dbReference>
<proteinExistence type="inferred from homology"/>
<dbReference type="Pfam" id="PF01899">
    <property type="entry name" value="MNHE"/>
    <property type="match status" value="1"/>
</dbReference>
<sequence>MAEQVVSKRRPIRRIVRRLPLVGWLTLVWVLLWGTIDVGTVFFGLLVGVLVSLVFPVPPIDTNIVLRPWSLLRLALYLAYDLVSSTIRVSWQSVRYGPRTTASIVAVRTMTDSDHLTAMTANALSMAPGRFVMQIDRANRICYVYALATSDVEAVRREFHALERRVVRAVGAQSDLVRCAVPEEAVPGTPATDSASEGGRQ</sequence>
<evidence type="ECO:0000256" key="1">
    <source>
        <dbReference type="ARBA" id="ARBA00004651"/>
    </source>
</evidence>
<name>A0A5Q3QA47_9PSEU</name>
<keyword evidence="4 7" id="KW-0812">Transmembrane</keyword>
<dbReference type="Proteomes" id="UP000371041">
    <property type="component" value="Chromosome"/>
</dbReference>
<dbReference type="KEGG" id="sace:GIY23_19215"/>
<comment type="similarity">
    <text evidence="2">Belongs to the CPA3 antiporters (TC 2.A.63) subunit E family.</text>
</comment>
<evidence type="ECO:0000313" key="9">
    <source>
        <dbReference type="Proteomes" id="UP000371041"/>
    </source>
</evidence>
<protein>
    <submittedName>
        <fullName evidence="8">Na+/H+ antiporter subunit E</fullName>
    </submittedName>
</protein>
<dbReference type="RefSeq" id="WP_154077938.1">
    <property type="nucleotide sequence ID" value="NZ_CP045929.1"/>
</dbReference>
<dbReference type="InterPro" id="IPR002758">
    <property type="entry name" value="Cation_antiport_E"/>
</dbReference>
<gene>
    <name evidence="8" type="ORF">GIY23_19215</name>
</gene>
<dbReference type="GO" id="GO:0008324">
    <property type="term" value="F:monoatomic cation transmembrane transporter activity"/>
    <property type="evidence" value="ECO:0007669"/>
    <property type="project" value="InterPro"/>
</dbReference>
<keyword evidence="6 7" id="KW-0472">Membrane</keyword>
<dbReference type="GO" id="GO:0005886">
    <property type="term" value="C:plasma membrane"/>
    <property type="evidence" value="ECO:0007669"/>
    <property type="project" value="UniProtKB-SubCell"/>
</dbReference>
<reference evidence="9" key="1">
    <citation type="submission" date="2019-11" db="EMBL/GenBank/DDBJ databases">
        <title>The complete genome sequence of Saccharopolyspora sp. E2A.</title>
        <authorList>
            <person name="Zhang G."/>
        </authorList>
    </citation>
    <scope>NUCLEOTIDE SEQUENCE [LARGE SCALE GENOMIC DNA]</scope>
    <source>
        <strain evidence="9">E2A</strain>
    </source>
</reference>
<evidence type="ECO:0000256" key="7">
    <source>
        <dbReference type="SAM" id="Phobius"/>
    </source>
</evidence>
<evidence type="ECO:0000256" key="5">
    <source>
        <dbReference type="ARBA" id="ARBA00022989"/>
    </source>
</evidence>
<feature type="transmembrane region" description="Helical" evidence="7">
    <location>
        <begin position="21"/>
        <end position="54"/>
    </location>
</feature>
<keyword evidence="3" id="KW-1003">Cell membrane</keyword>
<evidence type="ECO:0000256" key="6">
    <source>
        <dbReference type="ARBA" id="ARBA00023136"/>
    </source>
</evidence>
<dbReference type="NCBIfam" id="NF006521">
    <property type="entry name" value="PRK08965.1-5"/>
    <property type="match status" value="1"/>
</dbReference>
<comment type="subcellular location">
    <subcellularLocation>
        <location evidence="1">Cell membrane</location>
        <topology evidence="1">Multi-pass membrane protein</topology>
    </subcellularLocation>
</comment>
<organism evidence="8 9">
    <name type="scientific">Allosaccharopolyspora coralli</name>
    <dbReference type="NCBI Taxonomy" id="2665642"/>
    <lineage>
        <taxon>Bacteria</taxon>
        <taxon>Bacillati</taxon>
        <taxon>Actinomycetota</taxon>
        <taxon>Actinomycetes</taxon>
        <taxon>Pseudonocardiales</taxon>
        <taxon>Pseudonocardiaceae</taxon>
        <taxon>Allosaccharopolyspora</taxon>
    </lineage>
</organism>